<dbReference type="EMBL" id="OCYT01000086">
    <property type="protein sequence ID" value="SON79567.1"/>
    <property type="molecule type" value="Genomic_DNA"/>
</dbReference>
<dbReference type="EMBL" id="OCYS01000079">
    <property type="protein sequence ID" value="SON86626.1"/>
    <property type="molecule type" value="Genomic_DNA"/>
</dbReference>
<dbReference type="RefSeq" id="WP_306316032.1">
    <property type="nucleotide sequence ID" value="NZ_JAUALJ020000001.1"/>
</dbReference>
<feature type="signal peptide" evidence="1">
    <location>
        <begin position="1"/>
        <end position="27"/>
    </location>
</feature>
<proteinExistence type="predicted"/>
<sequence>MAGASFVRSLQCLAVLLASVLALPALATPTLQCPAALHITDGTLQSPDLPVGAQLGVDPHQALRLSSIGVYSGHPRERAALVPRNAEAAQPRGLAHWVWRFDDADPHGIYVVCAYGEAVQVSLRISDAARICTGTLRSDPIPAAERSASFHCE</sequence>
<comment type="caution">
    <text evidence="3">The sequence shown here is derived from an EMBL/GenBank/DDBJ whole genome shotgun (WGS) entry which is preliminary data.</text>
</comment>
<gene>
    <name evidence="2" type="ORF">XAP6984_310217</name>
    <name evidence="3" type="ORF">XAP7430_260216</name>
</gene>
<organism evidence="3 4">
    <name type="scientific">Xanthomonas campestris pv. phaseoli</name>
    <dbReference type="NCBI Taxonomy" id="317013"/>
    <lineage>
        <taxon>Bacteria</taxon>
        <taxon>Pseudomonadati</taxon>
        <taxon>Pseudomonadota</taxon>
        <taxon>Gammaproteobacteria</taxon>
        <taxon>Lysobacterales</taxon>
        <taxon>Lysobacteraceae</taxon>
        <taxon>Xanthomonas</taxon>
    </lineage>
</organism>
<evidence type="ECO:0000313" key="3">
    <source>
        <dbReference type="EMBL" id="SON86626.1"/>
    </source>
</evidence>
<keyword evidence="5" id="KW-1185">Reference proteome</keyword>
<keyword evidence="1" id="KW-0732">Signal</keyword>
<dbReference type="Proteomes" id="UP000234181">
    <property type="component" value="Unassembled WGS sequence"/>
</dbReference>
<dbReference type="NCBIfam" id="NF042415">
    <property type="entry name" value="STY0301_fam"/>
    <property type="match status" value="1"/>
</dbReference>
<accession>A0AB38DZ04</accession>
<protein>
    <submittedName>
        <fullName evidence="3">Secreted protein</fullName>
    </submittedName>
</protein>
<evidence type="ECO:0000256" key="1">
    <source>
        <dbReference type="SAM" id="SignalP"/>
    </source>
</evidence>
<dbReference type="AlphaFoldDB" id="A0AB38DZ04"/>
<evidence type="ECO:0000313" key="4">
    <source>
        <dbReference type="Proteomes" id="UP000234166"/>
    </source>
</evidence>
<dbReference type="Proteomes" id="UP000234166">
    <property type="component" value="Unassembled WGS sequence"/>
</dbReference>
<name>A0AB38DZ04_XANCH</name>
<reference evidence="4 5" key="1">
    <citation type="submission" date="2017-10" db="EMBL/GenBank/DDBJ databases">
        <authorList>
            <person name="Regsiter A."/>
            <person name="William W."/>
        </authorList>
    </citation>
    <scope>NUCLEOTIDE SEQUENCE [LARGE SCALE GENOMIC DNA]</scope>
    <source>
        <strain evidence="2 5">CFBP6984</strain>
        <strain evidence="3 4">CFBP7430</strain>
    </source>
</reference>
<feature type="chain" id="PRO_5044319740" evidence="1">
    <location>
        <begin position="28"/>
        <end position="153"/>
    </location>
</feature>
<dbReference type="InterPro" id="IPR049973">
    <property type="entry name" value="STY0301-like"/>
</dbReference>
<evidence type="ECO:0000313" key="2">
    <source>
        <dbReference type="EMBL" id="SON79567.1"/>
    </source>
</evidence>
<evidence type="ECO:0000313" key="5">
    <source>
        <dbReference type="Proteomes" id="UP000234181"/>
    </source>
</evidence>